<proteinExistence type="predicted"/>
<dbReference type="STRING" id="1121387.GCA_000429885_01824"/>
<dbReference type="Proteomes" id="UP000242637">
    <property type="component" value="Chromosome 1"/>
</dbReference>
<protein>
    <submittedName>
        <fullName evidence="3">NYN domain</fullName>
    </submittedName>
</protein>
<evidence type="ECO:0000256" key="1">
    <source>
        <dbReference type="SAM" id="MobiDB-lite"/>
    </source>
</evidence>
<organism evidence="3 4">
    <name type="scientific">Dermatophilus congolensis</name>
    <dbReference type="NCBI Taxonomy" id="1863"/>
    <lineage>
        <taxon>Bacteria</taxon>
        <taxon>Bacillati</taxon>
        <taxon>Actinomycetota</taxon>
        <taxon>Actinomycetes</taxon>
        <taxon>Micrococcales</taxon>
        <taxon>Dermatophilaceae</taxon>
        <taxon>Dermatophilus</taxon>
    </lineage>
</organism>
<gene>
    <name evidence="3" type="ORF">SAMEA4475696_00727</name>
</gene>
<dbReference type="EMBL" id="LT906453">
    <property type="protein sequence ID" value="SNV19535.1"/>
    <property type="molecule type" value="Genomic_DNA"/>
</dbReference>
<name>A0A239VBK1_9MICO</name>
<reference evidence="3 4" key="1">
    <citation type="submission" date="2017-06" db="EMBL/GenBank/DDBJ databases">
        <authorList>
            <consortium name="Pathogen Informatics"/>
        </authorList>
    </citation>
    <scope>NUCLEOTIDE SEQUENCE [LARGE SCALE GENOMIC DNA]</scope>
    <source>
        <strain evidence="3 4">NCTC13039</strain>
    </source>
</reference>
<dbReference type="InterPro" id="IPR021139">
    <property type="entry name" value="NYN"/>
</dbReference>
<accession>A0A239VBK1</accession>
<evidence type="ECO:0000313" key="3">
    <source>
        <dbReference type="EMBL" id="SNV19535.1"/>
    </source>
</evidence>
<dbReference type="OrthoDB" id="9800236at2"/>
<dbReference type="CDD" id="cd18722">
    <property type="entry name" value="PIN_NicB-like"/>
    <property type="match status" value="1"/>
</dbReference>
<evidence type="ECO:0000259" key="2">
    <source>
        <dbReference type="Pfam" id="PF01936"/>
    </source>
</evidence>
<dbReference type="GO" id="GO:0004540">
    <property type="term" value="F:RNA nuclease activity"/>
    <property type="evidence" value="ECO:0007669"/>
    <property type="project" value="InterPro"/>
</dbReference>
<feature type="domain" description="NYN" evidence="2">
    <location>
        <begin position="6"/>
        <end position="170"/>
    </location>
</feature>
<evidence type="ECO:0000313" key="4">
    <source>
        <dbReference type="Proteomes" id="UP000242637"/>
    </source>
</evidence>
<dbReference type="GeneID" id="63458993"/>
<keyword evidence="4" id="KW-1185">Reference proteome</keyword>
<dbReference type="RefSeq" id="WP_028327621.1">
    <property type="nucleotide sequence ID" value="NZ_JAAFNI010000001.1"/>
</dbReference>
<sequence>MRSCCAVYVDAGYLLASSSMLVSGTSLRAAVSIDHALLMKRLAEQVERDSGLPLLRINWYDSGNAATGRADATQQALALLPRVKVRLGRRSYSGEQKGVDLRLGLDLVTHARNRAVDVAYLLSGDDDLTEAVEEAQLHGVQVNVLAVPDAQGQAYAVARHLQMEADGVTVIDQETIPAVVKRIPRPASSVEGEVEGCGVDAGLEESAQESLSGRPTPALLDRRRPHPGDVEVGVHLPADASPVVEPTQIVYSSDVVSTDWVFEQVSGAVEASPESIDAVCRSVLAAWLEAATDEDWDRLLQRRPTVPPEVDRALLRDLSLRIDTPELGENDRHALRGHFWQVVDERQKNGV</sequence>
<dbReference type="Pfam" id="PF01936">
    <property type="entry name" value="NYN"/>
    <property type="match status" value="1"/>
</dbReference>
<feature type="region of interest" description="Disordered" evidence="1">
    <location>
        <begin position="205"/>
        <end position="225"/>
    </location>
</feature>
<dbReference type="Gene3D" id="3.40.50.1010">
    <property type="entry name" value="5'-nuclease"/>
    <property type="match status" value="1"/>
</dbReference>
<dbReference type="KEGG" id="dco:SAMEA4475696_0727"/>
<dbReference type="AlphaFoldDB" id="A0A239VBK1"/>